<comment type="subcellular location">
    <subcellularLocation>
        <location evidence="8">Cytoplasm</location>
    </subcellularLocation>
</comment>
<dbReference type="SUPFAM" id="SSF53187">
    <property type="entry name" value="Zn-dependent exopeptidases"/>
    <property type="match status" value="1"/>
</dbReference>
<dbReference type="AlphaFoldDB" id="A0A838YUY2"/>
<reference evidence="10 11" key="1">
    <citation type="submission" date="2020-06" db="EMBL/GenBank/DDBJ databases">
        <title>Dysbiosis in marine aquaculture revealed through microbiome analysis: reverse ecology for environmental sustainability.</title>
        <authorList>
            <person name="Haro-Moreno J.M."/>
            <person name="Coutinho F.H."/>
            <person name="Zaragoza-Solas A."/>
            <person name="Picazo A."/>
            <person name="Almagro-Moreno S."/>
            <person name="Lopez-Perez M."/>
        </authorList>
    </citation>
    <scope>NUCLEOTIDE SEQUENCE [LARGE SCALE GENOMIC DNA]</scope>
    <source>
        <strain evidence="10">MCMED-G42</strain>
    </source>
</reference>
<sequence>MAYKILNNILVKDSASSDLASLKTSMLVITIDKNTKKDKSFKALDKAAKGFLSSTVASHLNDEGSSISLPSIDGINAENILLVKSWDAKTPIHKWLGSIKSITKQANKLKAKDISFVINSSYPINKDVFWMIESVSKTIESNAYIFTETKNKTVKKPTLKKLVLFVSDMNPSDLRKAKSSAKKGFAIGEGVNTAKYLGDLPANHATPKIIEKKVKAMTKDFPNLKVKSFNEKDLAKMGMGSYLSVAKGSDEPPRMMVIEYKGAKASEKPIALVGKGITFDTGGVSLKPPQGMDEMKWDMCGAATVFGVMSTLARLNANVNVVGIMACAENMCSAKATKPGDVVTSMSGQTIEILNTDAEGRLVLCDALTYVGRYKPKYVIDMATLTGAVVIALGRHASGVMANDQHLADMIIAAGEESGDRAWQLPLWDEHQSCTKTDYADLANIGGGREAGTIHAAAFLSKFTNDYKWAHIDIAATASYSNPVKEGTGRPVPLISELLLSKKI</sequence>
<keyword evidence="7 8" id="KW-0464">Manganese</keyword>
<dbReference type="PROSITE" id="PS00631">
    <property type="entry name" value="CYTOSOL_AP"/>
    <property type="match status" value="1"/>
</dbReference>
<dbReference type="Gene3D" id="3.40.220.10">
    <property type="entry name" value="Leucine Aminopeptidase, subunit E, domain 1"/>
    <property type="match status" value="1"/>
</dbReference>
<dbReference type="PANTHER" id="PTHR11963">
    <property type="entry name" value="LEUCINE AMINOPEPTIDASE-RELATED"/>
    <property type="match status" value="1"/>
</dbReference>
<keyword evidence="4 8" id="KW-0031">Aminopeptidase</keyword>
<accession>A0A838YUY2</accession>
<evidence type="ECO:0000256" key="4">
    <source>
        <dbReference type="ARBA" id="ARBA00022438"/>
    </source>
</evidence>
<evidence type="ECO:0000256" key="2">
    <source>
        <dbReference type="ARBA" id="ARBA00000967"/>
    </source>
</evidence>
<dbReference type="GO" id="GO:0006508">
    <property type="term" value="P:proteolysis"/>
    <property type="evidence" value="ECO:0007669"/>
    <property type="project" value="UniProtKB-KW"/>
</dbReference>
<feature type="binding site" evidence="8">
    <location>
        <position position="275"/>
    </location>
    <ligand>
        <name>Mn(2+)</name>
        <dbReference type="ChEBI" id="CHEBI:29035"/>
        <label>2</label>
    </ligand>
</feature>
<evidence type="ECO:0000256" key="8">
    <source>
        <dbReference type="HAMAP-Rule" id="MF_00181"/>
    </source>
</evidence>
<comment type="function">
    <text evidence="8">Presumably involved in the processing and regular turnover of intracellular proteins. Catalyzes the removal of unsubstituted N-terminal amino acids from various peptides.</text>
</comment>
<feature type="binding site" evidence="8">
    <location>
        <position position="359"/>
    </location>
    <ligand>
        <name>Mn(2+)</name>
        <dbReference type="ChEBI" id="CHEBI:29035"/>
        <label>1</label>
    </ligand>
</feature>
<evidence type="ECO:0000256" key="5">
    <source>
        <dbReference type="ARBA" id="ARBA00022670"/>
    </source>
</evidence>
<comment type="cofactor">
    <cofactor evidence="8">
        <name>Mn(2+)</name>
        <dbReference type="ChEBI" id="CHEBI:29035"/>
    </cofactor>
    <text evidence="8">Binds 2 manganese ions per subunit.</text>
</comment>
<gene>
    <name evidence="8" type="primary">pepA</name>
    <name evidence="10" type="ORF">H2021_01455</name>
</gene>
<dbReference type="EC" id="3.4.11.10" evidence="8"/>
<dbReference type="CDD" id="cd00433">
    <property type="entry name" value="Peptidase_M17"/>
    <property type="match status" value="1"/>
</dbReference>
<dbReference type="EMBL" id="JACETM010000007">
    <property type="protein sequence ID" value="MBA4723859.1"/>
    <property type="molecule type" value="Genomic_DNA"/>
</dbReference>
<keyword evidence="5 8" id="KW-0645">Protease</keyword>
<proteinExistence type="inferred from homology"/>
<comment type="catalytic activity">
    <reaction evidence="2 8">
        <text>Release of an N-terminal amino acid, preferentially leucine, but not glutamic or aspartic acids.</text>
        <dbReference type="EC" id="3.4.11.10"/>
    </reaction>
</comment>
<evidence type="ECO:0000313" key="11">
    <source>
        <dbReference type="Proteomes" id="UP000585327"/>
    </source>
</evidence>
<dbReference type="NCBIfam" id="NF002074">
    <property type="entry name" value="PRK00913.1-4"/>
    <property type="match status" value="1"/>
</dbReference>
<dbReference type="Proteomes" id="UP000585327">
    <property type="component" value="Unassembled WGS sequence"/>
</dbReference>
<feature type="binding site" evidence="8">
    <location>
        <position position="298"/>
    </location>
    <ligand>
        <name>Mn(2+)</name>
        <dbReference type="ChEBI" id="CHEBI:29035"/>
        <label>2</label>
    </ligand>
</feature>
<keyword evidence="6 8" id="KW-0378">Hydrolase</keyword>
<evidence type="ECO:0000256" key="3">
    <source>
        <dbReference type="ARBA" id="ARBA00009528"/>
    </source>
</evidence>
<comment type="caution">
    <text evidence="10">The sequence shown here is derived from an EMBL/GenBank/DDBJ whole genome shotgun (WGS) entry which is preliminary data.</text>
</comment>
<dbReference type="SUPFAM" id="SSF52949">
    <property type="entry name" value="Macro domain-like"/>
    <property type="match status" value="1"/>
</dbReference>
<dbReference type="GO" id="GO:0030145">
    <property type="term" value="F:manganese ion binding"/>
    <property type="evidence" value="ECO:0007669"/>
    <property type="project" value="UniProtKB-UniRule"/>
</dbReference>
<dbReference type="InterPro" id="IPR000819">
    <property type="entry name" value="Peptidase_M17_C"/>
</dbReference>
<dbReference type="GO" id="GO:0005737">
    <property type="term" value="C:cytoplasm"/>
    <property type="evidence" value="ECO:0007669"/>
    <property type="project" value="UniProtKB-SubCell"/>
</dbReference>
<feature type="binding site" evidence="8">
    <location>
        <position position="280"/>
    </location>
    <ligand>
        <name>Mn(2+)</name>
        <dbReference type="ChEBI" id="CHEBI:29035"/>
        <label>2</label>
    </ligand>
</feature>
<dbReference type="PRINTS" id="PR00481">
    <property type="entry name" value="LAMNOPPTDASE"/>
</dbReference>
<evidence type="ECO:0000256" key="6">
    <source>
        <dbReference type="ARBA" id="ARBA00022801"/>
    </source>
</evidence>
<dbReference type="EC" id="3.4.11.1" evidence="8"/>
<name>A0A838YUY2_9GAMM</name>
<evidence type="ECO:0000259" key="9">
    <source>
        <dbReference type="PROSITE" id="PS00631"/>
    </source>
</evidence>
<protein>
    <recommendedName>
        <fullName evidence="8">Probable cytosol aminopeptidase</fullName>
        <ecNumber evidence="8">3.4.11.1</ecNumber>
    </recommendedName>
    <alternativeName>
        <fullName evidence="8">Leucine aminopeptidase</fullName>
        <shortName evidence="8">LAP</shortName>
        <ecNumber evidence="8">3.4.11.10</ecNumber>
    </alternativeName>
    <alternativeName>
        <fullName evidence="8">Leucyl aminopeptidase</fullName>
    </alternativeName>
</protein>
<keyword evidence="8" id="KW-0963">Cytoplasm</keyword>
<dbReference type="InterPro" id="IPR011356">
    <property type="entry name" value="Leucine_aapep/pepB"/>
</dbReference>
<dbReference type="Pfam" id="PF00883">
    <property type="entry name" value="Peptidase_M17"/>
    <property type="match status" value="1"/>
</dbReference>
<dbReference type="InterPro" id="IPR043472">
    <property type="entry name" value="Macro_dom-like"/>
</dbReference>
<dbReference type="PANTHER" id="PTHR11963:SF23">
    <property type="entry name" value="CYTOSOL AMINOPEPTIDASE"/>
    <property type="match status" value="1"/>
</dbReference>
<feature type="binding site" evidence="8">
    <location>
        <position position="359"/>
    </location>
    <ligand>
        <name>Mn(2+)</name>
        <dbReference type="ChEBI" id="CHEBI:29035"/>
        <label>2</label>
    </ligand>
</feature>
<feature type="active site" evidence="8">
    <location>
        <position position="361"/>
    </location>
</feature>
<dbReference type="InterPro" id="IPR023042">
    <property type="entry name" value="Peptidase_M17_leu_NH2_pept"/>
</dbReference>
<feature type="active site" evidence="8">
    <location>
        <position position="287"/>
    </location>
</feature>
<feature type="binding site" evidence="8">
    <location>
        <position position="280"/>
    </location>
    <ligand>
        <name>Mn(2+)</name>
        <dbReference type="ChEBI" id="CHEBI:29035"/>
        <label>1</label>
    </ligand>
</feature>
<dbReference type="GO" id="GO:0070006">
    <property type="term" value="F:metalloaminopeptidase activity"/>
    <property type="evidence" value="ECO:0007669"/>
    <property type="project" value="InterPro"/>
</dbReference>
<evidence type="ECO:0000313" key="10">
    <source>
        <dbReference type="EMBL" id="MBA4723859.1"/>
    </source>
</evidence>
<feature type="domain" description="Cytosol aminopeptidase" evidence="9">
    <location>
        <begin position="355"/>
        <end position="362"/>
    </location>
</feature>
<evidence type="ECO:0000256" key="7">
    <source>
        <dbReference type="ARBA" id="ARBA00023211"/>
    </source>
</evidence>
<evidence type="ECO:0000256" key="1">
    <source>
        <dbReference type="ARBA" id="ARBA00000135"/>
    </source>
</evidence>
<feature type="binding site" evidence="8">
    <location>
        <position position="357"/>
    </location>
    <ligand>
        <name>Mn(2+)</name>
        <dbReference type="ChEBI" id="CHEBI:29035"/>
        <label>1</label>
    </ligand>
</feature>
<comment type="catalytic activity">
    <reaction evidence="1 8">
        <text>Release of an N-terminal amino acid, Xaa-|-Yaa-, in which Xaa is preferably Leu, but may be other amino acids including Pro although not Arg or Lys, and Yaa may be Pro. Amino acid amides and methyl esters are also readily hydrolyzed, but rates on arylamides are exceedingly low.</text>
        <dbReference type="EC" id="3.4.11.1"/>
    </reaction>
</comment>
<comment type="similarity">
    <text evidence="3 8">Belongs to the peptidase M17 family.</text>
</comment>
<dbReference type="Gene3D" id="3.40.630.10">
    <property type="entry name" value="Zn peptidases"/>
    <property type="match status" value="1"/>
</dbReference>
<dbReference type="HAMAP" id="MF_00181">
    <property type="entry name" value="Cytosol_peptidase_M17"/>
    <property type="match status" value="1"/>
</dbReference>
<keyword evidence="8" id="KW-0479">Metal-binding</keyword>
<organism evidence="10 11">
    <name type="scientific">SAR86 cluster bacterium</name>
    <dbReference type="NCBI Taxonomy" id="2030880"/>
    <lineage>
        <taxon>Bacteria</taxon>
        <taxon>Pseudomonadati</taxon>
        <taxon>Pseudomonadota</taxon>
        <taxon>Gammaproteobacteria</taxon>
        <taxon>SAR86 cluster</taxon>
    </lineage>
</organism>